<dbReference type="InterPro" id="IPR027385">
    <property type="entry name" value="Beta-barrel_OMP"/>
</dbReference>
<name>A0A4D7QJW9_9HYPH</name>
<gene>
    <name evidence="8" type="ORF">E8L99_11115</name>
</gene>
<feature type="signal peptide" evidence="6">
    <location>
        <begin position="1"/>
        <end position="20"/>
    </location>
</feature>
<evidence type="ECO:0000256" key="6">
    <source>
        <dbReference type="SAM" id="SignalP"/>
    </source>
</evidence>
<evidence type="ECO:0000256" key="3">
    <source>
        <dbReference type="ARBA" id="ARBA00023136"/>
    </source>
</evidence>
<dbReference type="Pfam" id="PF13505">
    <property type="entry name" value="OMP_b-brl"/>
    <property type="match status" value="1"/>
</dbReference>
<dbReference type="GO" id="GO:0009279">
    <property type="term" value="C:cell outer membrane"/>
    <property type="evidence" value="ECO:0007669"/>
    <property type="project" value="UniProtKB-SubCell"/>
</dbReference>
<evidence type="ECO:0000256" key="4">
    <source>
        <dbReference type="ARBA" id="ARBA00023237"/>
    </source>
</evidence>
<keyword evidence="2 6" id="KW-0732">Signal</keyword>
<dbReference type="PANTHER" id="PTHR34001:SF3">
    <property type="entry name" value="BLL7405 PROTEIN"/>
    <property type="match status" value="1"/>
</dbReference>
<evidence type="ECO:0000313" key="8">
    <source>
        <dbReference type="EMBL" id="QCK86263.1"/>
    </source>
</evidence>
<feature type="chain" id="PRO_5020227286" evidence="6">
    <location>
        <begin position="21"/>
        <end position="234"/>
    </location>
</feature>
<comment type="similarity">
    <text evidence="5">Belongs to the Omp25/RopB family.</text>
</comment>
<proteinExistence type="inferred from homology"/>
<evidence type="ECO:0000256" key="5">
    <source>
        <dbReference type="ARBA" id="ARBA00038306"/>
    </source>
</evidence>
<feature type="domain" description="Outer membrane protein beta-barrel" evidence="7">
    <location>
        <begin position="11"/>
        <end position="223"/>
    </location>
</feature>
<dbReference type="EMBL" id="CP039865">
    <property type="protein sequence ID" value="QCK86263.1"/>
    <property type="molecule type" value="Genomic_DNA"/>
</dbReference>
<keyword evidence="3" id="KW-0472">Membrane</keyword>
<dbReference type="SUPFAM" id="SSF56925">
    <property type="entry name" value="OMPA-like"/>
    <property type="match status" value="1"/>
</dbReference>
<dbReference type="KEGG" id="paqt:E8L99_11115"/>
<dbReference type="Gene3D" id="2.40.160.20">
    <property type="match status" value="1"/>
</dbReference>
<evidence type="ECO:0000313" key="9">
    <source>
        <dbReference type="Proteomes" id="UP000298588"/>
    </source>
</evidence>
<keyword evidence="4" id="KW-0998">Cell outer membrane</keyword>
<comment type="subcellular location">
    <subcellularLocation>
        <location evidence="1">Cell outer membrane</location>
    </subcellularLocation>
</comment>
<accession>A0A4D7QJW9</accession>
<keyword evidence="9" id="KW-1185">Reference proteome</keyword>
<evidence type="ECO:0000259" key="7">
    <source>
        <dbReference type="Pfam" id="PF13505"/>
    </source>
</evidence>
<dbReference type="InterPro" id="IPR011250">
    <property type="entry name" value="OMP/PagP_B-barrel"/>
</dbReference>
<dbReference type="PANTHER" id="PTHR34001">
    <property type="entry name" value="BLL7405 PROTEIN"/>
    <property type="match status" value="1"/>
</dbReference>
<evidence type="ECO:0000256" key="2">
    <source>
        <dbReference type="ARBA" id="ARBA00022729"/>
    </source>
</evidence>
<dbReference type="OrthoDB" id="9815357at2"/>
<protein>
    <submittedName>
        <fullName evidence="8">Porin family protein</fullName>
    </submittedName>
</protein>
<organism evidence="8 9">
    <name type="scientific">Phreatobacter aquaticus</name>
    <dbReference type="NCBI Taxonomy" id="2570229"/>
    <lineage>
        <taxon>Bacteria</taxon>
        <taxon>Pseudomonadati</taxon>
        <taxon>Pseudomonadota</taxon>
        <taxon>Alphaproteobacteria</taxon>
        <taxon>Hyphomicrobiales</taxon>
        <taxon>Phreatobacteraceae</taxon>
        <taxon>Phreatobacter</taxon>
    </lineage>
</organism>
<reference evidence="8 9" key="1">
    <citation type="submission" date="2019-04" db="EMBL/GenBank/DDBJ databases">
        <title>Phreatobacter aquaticus sp. nov.</title>
        <authorList>
            <person name="Choi A."/>
            <person name="Baek K."/>
        </authorList>
    </citation>
    <scope>NUCLEOTIDE SEQUENCE [LARGE SCALE GENOMIC DNA]</scope>
    <source>
        <strain evidence="8 9">NMCR1094</strain>
    </source>
</reference>
<dbReference type="AlphaFoldDB" id="A0A4D7QJW9"/>
<dbReference type="RefSeq" id="WP_137099595.1">
    <property type="nucleotide sequence ID" value="NZ_CP039865.1"/>
</dbReference>
<sequence>MKKLAFAAIAAAAMMGQAQAADLGVRRVAVPAAIAAPVFNWTGFYAGLNVGVGIANTNFSVLAPGFPGSGSGLVGGAQIGYNHQINNFVIGVEGDLGYFGVSRSAVVGGATVNWKTTWDASLRARAGVAIDRTLLYVTGGVAFADLTLRQTPAGGATVSGSQTRVGWTLGAGIEHALTQNWTVRAEYLYANYGSKIIRSNNGGVTDPVSLQEHKVRIGVNYLFSTGPSAVVARY</sequence>
<evidence type="ECO:0000256" key="1">
    <source>
        <dbReference type="ARBA" id="ARBA00004442"/>
    </source>
</evidence>
<dbReference type="InterPro" id="IPR051692">
    <property type="entry name" value="OMP-like"/>
</dbReference>
<dbReference type="Proteomes" id="UP000298588">
    <property type="component" value="Chromosome"/>
</dbReference>